<sequence>MGQDASMVHKLEEQLSKSFNMKDLNPTRQILVGVMSRFLSNLGRFTEKTADAIEKNHIDVNVVDILTKILPRKKLKLCSNLARMDFLAKEYVGSNPMILVLTIQRPWALCVLSYPKRALGNKRKKKLHFLVCNSEFHILNSENQMFRLSLGKLRDVLYDAKDVLDKFRISHKIKRINEKLDTIASDFKKFNLGLEEKVQNRHVSLRDAHSFVIPSNVIGRNQAKENIIDVLVKPTVFEKIPVIPIVGIGGLRKTTLAQLVYNDERITKVFPLKIWVYVLDEFGLARLLCDIIYSITEERCNGLPVNALQTHLRMLLNGKTFLLALDDVWNKDHVKWMELRDLLMTMGNFQQSKIIVTARSSKVASTEGDEKVYRNLMRIGDEIVKKSKGVPLVLTYLSLFPKDIIYDTDYIVQFWMAIGLIESPKQNEEGSVQDVEDKHPFYTFKIHGLMHDLLSNMSQDDCLTIYPHTVNAAKNTRHLLFSNDNPLGAPQSFSKNLKVVRTLVILPSSGRNRIIEEHFVNASILNFEFLRLLDLSSSSWDVLPNSVGTWKHLRYLNLSRYRRMRKLPTSIRKLQSLLTLRLAGVPLIEVPECLQSLIKSQISRDSHRFCGFKGYSTRMLEFASVVALVRL</sequence>
<dbReference type="RefSeq" id="XP_022719681.1">
    <property type="nucleotide sequence ID" value="XM_022863946.1"/>
</dbReference>
<keyword evidence="5" id="KW-1185">Reference proteome</keyword>
<dbReference type="InterPro" id="IPR032675">
    <property type="entry name" value="LRR_dom_sf"/>
</dbReference>
<organism evidence="5 6">
    <name type="scientific">Durio zibethinus</name>
    <name type="common">Durian</name>
    <dbReference type="NCBI Taxonomy" id="66656"/>
    <lineage>
        <taxon>Eukaryota</taxon>
        <taxon>Viridiplantae</taxon>
        <taxon>Streptophyta</taxon>
        <taxon>Embryophyta</taxon>
        <taxon>Tracheophyta</taxon>
        <taxon>Spermatophyta</taxon>
        <taxon>Magnoliopsida</taxon>
        <taxon>eudicotyledons</taxon>
        <taxon>Gunneridae</taxon>
        <taxon>Pentapetalae</taxon>
        <taxon>rosids</taxon>
        <taxon>malvids</taxon>
        <taxon>Malvales</taxon>
        <taxon>Malvaceae</taxon>
        <taxon>Helicteroideae</taxon>
        <taxon>Durio</taxon>
    </lineage>
</organism>
<feature type="domain" description="Disease resistance R13L4/SHOC-2-like LRR" evidence="4">
    <location>
        <begin position="522"/>
        <end position="597"/>
    </location>
</feature>
<dbReference type="KEGG" id="dzi:111277517"/>
<protein>
    <submittedName>
        <fullName evidence="6">Disease resistance protein RGA3</fullName>
    </submittedName>
</protein>
<evidence type="ECO:0000313" key="5">
    <source>
        <dbReference type="Proteomes" id="UP000515121"/>
    </source>
</evidence>
<dbReference type="Gene3D" id="3.40.50.300">
    <property type="entry name" value="P-loop containing nucleotide triphosphate hydrolases"/>
    <property type="match status" value="1"/>
</dbReference>
<feature type="domain" description="NB-ARC" evidence="3">
    <location>
        <begin position="221"/>
        <end position="370"/>
    </location>
</feature>
<dbReference type="InterPro" id="IPR002182">
    <property type="entry name" value="NB-ARC"/>
</dbReference>
<keyword evidence="2" id="KW-0611">Plant defense</keyword>
<reference evidence="6" key="1">
    <citation type="submission" date="2025-08" db="UniProtKB">
        <authorList>
            <consortium name="RefSeq"/>
        </authorList>
    </citation>
    <scope>IDENTIFICATION</scope>
    <source>
        <tissue evidence="6">Fruit stalk</tissue>
    </source>
</reference>
<evidence type="ECO:0000259" key="4">
    <source>
        <dbReference type="Pfam" id="PF23598"/>
    </source>
</evidence>
<dbReference type="InterPro" id="IPR027417">
    <property type="entry name" value="P-loop_NTPase"/>
</dbReference>
<gene>
    <name evidence="6" type="primary">LOC111277517</name>
</gene>
<evidence type="ECO:0000256" key="1">
    <source>
        <dbReference type="ARBA" id="ARBA00022737"/>
    </source>
</evidence>
<evidence type="ECO:0000256" key="2">
    <source>
        <dbReference type="ARBA" id="ARBA00022821"/>
    </source>
</evidence>
<dbReference type="PRINTS" id="PR00364">
    <property type="entry name" value="DISEASERSIST"/>
</dbReference>
<dbReference type="GO" id="GO:0006952">
    <property type="term" value="P:defense response"/>
    <property type="evidence" value="ECO:0007669"/>
    <property type="project" value="UniProtKB-KW"/>
</dbReference>
<dbReference type="GO" id="GO:0043531">
    <property type="term" value="F:ADP binding"/>
    <property type="evidence" value="ECO:0007669"/>
    <property type="project" value="InterPro"/>
</dbReference>
<dbReference type="SUPFAM" id="SSF52540">
    <property type="entry name" value="P-loop containing nucleoside triphosphate hydrolases"/>
    <property type="match status" value="1"/>
</dbReference>
<dbReference type="Pfam" id="PF23598">
    <property type="entry name" value="LRR_14"/>
    <property type="match status" value="1"/>
</dbReference>
<keyword evidence="1" id="KW-0677">Repeat</keyword>
<evidence type="ECO:0000313" key="6">
    <source>
        <dbReference type="RefSeq" id="XP_022719681.1"/>
    </source>
</evidence>
<dbReference type="Pfam" id="PF00931">
    <property type="entry name" value="NB-ARC"/>
    <property type="match status" value="1"/>
</dbReference>
<accession>A0A6P5WW08</accession>
<evidence type="ECO:0000259" key="3">
    <source>
        <dbReference type="Pfam" id="PF00931"/>
    </source>
</evidence>
<dbReference type="SUPFAM" id="SSF52058">
    <property type="entry name" value="L domain-like"/>
    <property type="match status" value="1"/>
</dbReference>
<dbReference type="Proteomes" id="UP000515121">
    <property type="component" value="Unplaced"/>
</dbReference>
<dbReference type="OrthoDB" id="5279713at2759"/>
<dbReference type="GeneID" id="111277517"/>
<proteinExistence type="predicted"/>
<dbReference type="PANTHER" id="PTHR36766">
    <property type="entry name" value="PLANT BROAD-SPECTRUM MILDEW RESISTANCE PROTEIN RPW8"/>
    <property type="match status" value="1"/>
</dbReference>
<dbReference type="InterPro" id="IPR055414">
    <property type="entry name" value="LRR_R13L4/SHOC2-like"/>
</dbReference>
<name>A0A6P5WW08_DURZI</name>
<dbReference type="AlphaFoldDB" id="A0A6P5WW08"/>
<dbReference type="Gene3D" id="3.80.10.10">
    <property type="entry name" value="Ribonuclease Inhibitor"/>
    <property type="match status" value="1"/>
</dbReference>
<dbReference type="PANTHER" id="PTHR36766:SF67">
    <property type="entry name" value="DISEASE RESISTANCE PROTEIN RGA3"/>
    <property type="match status" value="1"/>
</dbReference>